<gene>
    <name evidence="1" type="ORF">SO694_00058158</name>
</gene>
<dbReference type="EMBL" id="JBBJCI010000201">
    <property type="protein sequence ID" value="KAK7241480.1"/>
    <property type="molecule type" value="Genomic_DNA"/>
</dbReference>
<reference evidence="1 2" key="1">
    <citation type="submission" date="2024-03" db="EMBL/GenBank/DDBJ databases">
        <title>Aureococcus anophagefferens CCMP1851 and Kratosvirus quantuckense: Draft genome of a second virus-susceptible host strain in the model system.</title>
        <authorList>
            <person name="Chase E."/>
            <person name="Truchon A.R."/>
            <person name="Schepens W."/>
            <person name="Wilhelm S.W."/>
        </authorList>
    </citation>
    <scope>NUCLEOTIDE SEQUENCE [LARGE SCALE GENOMIC DNA]</scope>
    <source>
        <strain evidence="1 2">CCMP1851</strain>
    </source>
</reference>
<organism evidence="1 2">
    <name type="scientific">Aureococcus anophagefferens</name>
    <name type="common">Harmful bloom alga</name>
    <dbReference type="NCBI Taxonomy" id="44056"/>
    <lineage>
        <taxon>Eukaryota</taxon>
        <taxon>Sar</taxon>
        <taxon>Stramenopiles</taxon>
        <taxon>Ochrophyta</taxon>
        <taxon>Pelagophyceae</taxon>
        <taxon>Pelagomonadales</taxon>
        <taxon>Pelagomonadaceae</taxon>
        <taxon>Aureococcus</taxon>
    </lineage>
</organism>
<evidence type="ECO:0008006" key="3">
    <source>
        <dbReference type="Google" id="ProtNLM"/>
    </source>
</evidence>
<accession>A0ABR1FZD5</accession>
<dbReference type="Gene3D" id="2.160.20.10">
    <property type="entry name" value="Single-stranded right-handed beta-helix, Pectin lyase-like"/>
    <property type="match status" value="1"/>
</dbReference>
<dbReference type="Proteomes" id="UP001363151">
    <property type="component" value="Unassembled WGS sequence"/>
</dbReference>
<name>A0ABR1FZD5_AURAN</name>
<evidence type="ECO:0000313" key="1">
    <source>
        <dbReference type="EMBL" id="KAK7241480.1"/>
    </source>
</evidence>
<protein>
    <recommendedName>
        <fullName evidence="3">Right handed beta helix domain-containing protein</fullName>
    </recommendedName>
</protein>
<dbReference type="SUPFAM" id="SSF51126">
    <property type="entry name" value="Pectin lyase-like"/>
    <property type="match status" value="1"/>
</dbReference>
<proteinExistence type="predicted"/>
<dbReference type="InterPro" id="IPR011050">
    <property type="entry name" value="Pectin_lyase_fold/virulence"/>
</dbReference>
<comment type="caution">
    <text evidence="1">The sequence shown here is derived from an EMBL/GenBank/DDBJ whole genome shotgun (WGS) entry which is preliminary data.</text>
</comment>
<keyword evidence="2" id="KW-1185">Reference proteome</keyword>
<sequence>MPQTCFAMISKSGTSAGAARARRHQEVSVLETGAQVRRRRAAGAYDEAVAVPAGVTLRGAGEDAAAALRSVRLDGHGATCEGLTVSEGVTCSRGARAVALKRCLVSNAGDTGVASEAASLKLEHCVVDGCEDGVVVTRGSASVVDTAIRNCDCDGIFSVPKIQLLQDVTFDAIGRHEVNCKAGVVKTVGAAAAEAAAPSAAPLAWEGAEWVATPRA</sequence>
<dbReference type="InterPro" id="IPR012334">
    <property type="entry name" value="Pectin_lyas_fold"/>
</dbReference>
<evidence type="ECO:0000313" key="2">
    <source>
        <dbReference type="Proteomes" id="UP001363151"/>
    </source>
</evidence>